<dbReference type="GO" id="GO:0005886">
    <property type="term" value="C:plasma membrane"/>
    <property type="evidence" value="ECO:0007669"/>
    <property type="project" value="TreeGrafter"/>
</dbReference>
<proteinExistence type="inferred from homology"/>
<dbReference type="EMBL" id="WIGM01000160">
    <property type="protein sequence ID" value="KAF6836462.1"/>
    <property type="molecule type" value="Genomic_DNA"/>
</dbReference>
<evidence type="ECO:0000256" key="4">
    <source>
        <dbReference type="ARBA" id="ARBA00022692"/>
    </source>
</evidence>
<dbReference type="Proteomes" id="UP000639643">
    <property type="component" value="Unassembled WGS sequence"/>
</dbReference>
<feature type="transmembrane region" description="Helical" evidence="8">
    <location>
        <begin position="310"/>
        <end position="327"/>
    </location>
</feature>
<feature type="transmembrane region" description="Helical" evidence="8">
    <location>
        <begin position="164"/>
        <end position="182"/>
    </location>
</feature>
<dbReference type="InterPro" id="IPR011701">
    <property type="entry name" value="MFS"/>
</dbReference>
<dbReference type="SUPFAM" id="SSF103473">
    <property type="entry name" value="MFS general substrate transporter"/>
    <property type="match status" value="1"/>
</dbReference>
<accession>A0A8H6NK05</accession>
<comment type="subcellular location">
    <subcellularLocation>
        <location evidence="1">Membrane</location>
        <topology evidence="1">Multi-pass membrane protein</topology>
    </subcellularLocation>
</comment>
<feature type="transmembrane region" description="Helical" evidence="8">
    <location>
        <begin position="347"/>
        <end position="364"/>
    </location>
</feature>
<name>A0A8H6NK05_9PEZI</name>
<dbReference type="Pfam" id="PF07690">
    <property type="entry name" value="MFS_1"/>
    <property type="match status" value="1"/>
</dbReference>
<feature type="transmembrane region" description="Helical" evidence="8">
    <location>
        <begin position="223"/>
        <end position="245"/>
    </location>
</feature>
<evidence type="ECO:0000313" key="9">
    <source>
        <dbReference type="EMBL" id="KAF6836462.1"/>
    </source>
</evidence>
<gene>
    <name evidence="9" type="ORF">CMUS01_05405</name>
</gene>
<dbReference type="AlphaFoldDB" id="A0A8H6NK05"/>
<feature type="transmembrane region" description="Helical" evidence="8">
    <location>
        <begin position="473"/>
        <end position="499"/>
    </location>
</feature>
<evidence type="ECO:0000256" key="6">
    <source>
        <dbReference type="ARBA" id="ARBA00023136"/>
    </source>
</evidence>
<evidence type="ECO:0000256" key="5">
    <source>
        <dbReference type="ARBA" id="ARBA00022989"/>
    </source>
</evidence>
<dbReference type="OrthoDB" id="4078873at2759"/>
<evidence type="ECO:0000256" key="2">
    <source>
        <dbReference type="ARBA" id="ARBA00008335"/>
    </source>
</evidence>
<feature type="transmembrane region" description="Helical" evidence="8">
    <location>
        <begin position="413"/>
        <end position="432"/>
    </location>
</feature>
<feature type="transmembrane region" description="Helical" evidence="8">
    <location>
        <begin position="62"/>
        <end position="79"/>
    </location>
</feature>
<feature type="transmembrane region" description="Helical" evidence="8">
    <location>
        <begin position="99"/>
        <end position="123"/>
    </location>
</feature>
<feature type="transmembrane region" description="Helical" evidence="8">
    <location>
        <begin position="278"/>
        <end position="298"/>
    </location>
</feature>
<evidence type="ECO:0000256" key="8">
    <source>
        <dbReference type="SAM" id="Phobius"/>
    </source>
</evidence>
<reference evidence="9" key="1">
    <citation type="journal article" date="2020" name="Phytopathology">
        <title>Genome Sequence Resources of Colletotrichum truncatum, C. plurivorum, C. musicola, and C. sojae: Four Species Pathogenic to Soybean (Glycine max).</title>
        <authorList>
            <person name="Rogerio F."/>
            <person name="Boufleur T.R."/>
            <person name="Ciampi-Guillardi M."/>
            <person name="Sukno S.A."/>
            <person name="Thon M.R."/>
            <person name="Massola Junior N.S."/>
            <person name="Baroncelli R."/>
        </authorList>
    </citation>
    <scope>NUCLEOTIDE SEQUENCE</scope>
    <source>
        <strain evidence="9">LFN0074</strain>
    </source>
</reference>
<organism evidence="9 10">
    <name type="scientific">Colletotrichum musicola</name>
    <dbReference type="NCBI Taxonomy" id="2175873"/>
    <lineage>
        <taxon>Eukaryota</taxon>
        <taxon>Fungi</taxon>
        <taxon>Dikarya</taxon>
        <taxon>Ascomycota</taxon>
        <taxon>Pezizomycotina</taxon>
        <taxon>Sordariomycetes</taxon>
        <taxon>Hypocreomycetidae</taxon>
        <taxon>Glomerellales</taxon>
        <taxon>Glomerellaceae</taxon>
        <taxon>Colletotrichum</taxon>
        <taxon>Colletotrichum orchidearum species complex</taxon>
    </lineage>
</organism>
<evidence type="ECO:0000256" key="7">
    <source>
        <dbReference type="SAM" id="MobiDB-lite"/>
    </source>
</evidence>
<comment type="caution">
    <text evidence="9">The sequence shown here is derived from an EMBL/GenBank/DDBJ whole genome shotgun (WGS) entry which is preliminary data.</text>
</comment>
<evidence type="ECO:0000256" key="3">
    <source>
        <dbReference type="ARBA" id="ARBA00022448"/>
    </source>
</evidence>
<comment type="similarity">
    <text evidence="2">Belongs to the major facilitator superfamily.</text>
</comment>
<keyword evidence="6 8" id="KW-0472">Membrane</keyword>
<dbReference type="InterPro" id="IPR036259">
    <property type="entry name" value="MFS_trans_sf"/>
</dbReference>
<dbReference type="PANTHER" id="PTHR23501">
    <property type="entry name" value="MAJOR FACILITATOR SUPERFAMILY"/>
    <property type="match status" value="1"/>
</dbReference>
<keyword evidence="5 8" id="KW-1133">Transmembrane helix</keyword>
<protein>
    <submittedName>
        <fullName evidence="9">Siderophore iron transporter mirb</fullName>
    </submittedName>
</protein>
<keyword evidence="4 8" id="KW-0812">Transmembrane</keyword>
<evidence type="ECO:0000256" key="1">
    <source>
        <dbReference type="ARBA" id="ARBA00004141"/>
    </source>
</evidence>
<keyword evidence="10" id="KW-1185">Reference proteome</keyword>
<keyword evidence="3" id="KW-0813">Transport</keyword>
<evidence type="ECO:0000313" key="10">
    <source>
        <dbReference type="Proteomes" id="UP000639643"/>
    </source>
</evidence>
<feature type="transmembrane region" description="Helical" evidence="8">
    <location>
        <begin position="552"/>
        <end position="571"/>
    </location>
</feature>
<feature type="compositionally biased region" description="Basic and acidic residues" evidence="7">
    <location>
        <begin position="24"/>
        <end position="38"/>
    </location>
</feature>
<sequence>MAHTNEATAAAPEIVSEGRTPEQTNEKDFQVVDEKPDSGSDVDPNTGGLAGVEKIEALTQTWTKPWLIVAYIFIWLVFFTDSLQQQIASSLLPYAVSNFGFHGLMAATGIISNIVSGVSKLPLARVIDVIGRTQGLIIMLVCVVISLILMATCPNVETYAAGQTFFWTGMNGIGYVLNIFMADTSTLKNRMILFGFTTTPYISNTFAGPAAAEAFVKGSTWRWGYGAFTIIIPAICAPIIIIFTVQMSRAVKQGLYVKPKTERTVWESVKYWVIEFDLAGILLIVAGFSLFLLPFSIAGYQAHKWSEPRIIAMIILGGLFLIAFPFYEKHLAPKTFIPWEIFKNRTVLAACLLGGNMWISFYCYKVQFPSYLQVVYDLSISRAGIVGNIYNIVSCAWAVPVGFLMKFSDRYKWLGLAAIPLQMLSTGLMIKFRMPDTSVGLVIMCEVLGSLAGGTIVLVEQIAIMASVPHRDVAVGIALLGLVTSVGGAIGQSISGAIWTNLMPSKLERYLPDELKSQALLIYGDITTQLSYPVGTPERDAIIRAYGETQKIMIIASLVSLVGSAVWVCLLKNHRLSERQQTKGVLF</sequence>
<dbReference type="GO" id="GO:0022857">
    <property type="term" value="F:transmembrane transporter activity"/>
    <property type="evidence" value="ECO:0007669"/>
    <property type="project" value="InterPro"/>
</dbReference>
<dbReference type="FunFam" id="1.20.1250.20:FF:000284">
    <property type="entry name" value="Siderophore iron transporter mirB"/>
    <property type="match status" value="1"/>
</dbReference>
<dbReference type="PANTHER" id="PTHR23501:SF107">
    <property type="entry name" value="TRANSPORTER, PUTATIVE (AFU_ORTHOLOGUE AFUA_7G04730)-RELATED"/>
    <property type="match status" value="1"/>
</dbReference>
<feature type="transmembrane region" description="Helical" evidence="8">
    <location>
        <begin position="438"/>
        <end position="461"/>
    </location>
</feature>
<feature type="region of interest" description="Disordered" evidence="7">
    <location>
        <begin position="1"/>
        <end position="47"/>
    </location>
</feature>
<feature type="transmembrane region" description="Helical" evidence="8">
    <location>
        <begin position="135"/>
        <end position="152"/>
    </location>
</feature>
<dbReference type="Gene3D" id="1.20.1250.20">
    <property type="entry name" value="MFS general substrate transporter like domains"/>
    <property type="match status" value="2"/>
</dbReference>